<dbReference type="EMBL" id="VSRR010099421">
    <property type="protein sequence ID" value="MPC94652.1"/>
    <property type="molecule type" value="Genomic_DNA"/>
</dbReference>
<proteinExistence type="predicted"/>
<comment type="caution">
    <text evidence="1">The sequence shown here is derived from an EMBL/GenBank/DDBJ whole genome shotgun (WGS) entry which is preliminary data.</text>
</comment>
<accession>A0A5B7JEN7</accession>
<protein>
    <submittedName>
        <fullName evidence="1">Uncharacterized protein</fullName>
    </submittedName>
</protein>
<gene>
    <name evidence="1" type="ORF">E2C01_089830</name>
</gene>
<reference evidence="1 2" key="1">
    <citation type="submission" date="2019-05" db="EMBL/GenBank/DDBJ databases">
        <title>Another draft genome of Portunus trituberculatus and its Hox gene families provides insights of decapod evolution.</title>
        <authorList>
            <person name="Jeong J.-H."/>
            <person name="Song I."/>
            <person name="Kim S."/>
            <person name="Choi T."/>
            <person name="Kim D."/>
            <person name="Ryu S."/>
            <person name="Kim W."/>
        </authorList>
    </citation>
    <scope>NUCLEOTIDE SEQUENCE [LARGE SCALE GENOMIC DNA]</scope>
    <source>
        <tissue evidence="1">Muscle</tissue>
    </source>
</reference>
<sequence>MTPGRRGSPPPAALPC</sequence>
<organism evidence="1 2">
    <name type="scientific">Portunus trituberculatus</name>
    <name type="common">Swimming crab</name>
    <name type="synonym">Neptunus trituberculatus</name>
    <dbReference type="NCBI Taxonomy" id="210409"/>
    <lineage>
        <taxon>Eukaryota</taxon>
        <taxon>Metazoa</taxon>
        <taxon>Ecdysozoa</taxon>
        <taxon>Arthropoda</taxon>
        <taxon>Crustacea</taxon>
        <taxon>Multicrustacea</taxon>
        <taxon>Malacostraca</taxon>
        <taxon>Eumalacostraca</taxon>
        <taxon>Eucarida</taxon>
        <taxon>Decapoda</taxon>
        <taxon>Pleocyemata</taxon>
        <taxon>Brachyura</taxon>
        <taxon>Eubrachyura</taxon>
        <taxon>Portunoidea</taxon>
        <taxon>Portunidae</taxon>
        <taxon>Portuninae</taxon>
        <taxon>Portunus</taxon>
    </lineage>
</organism>
<dbReference type="Proteomes" id="UP000324222">
    <property type="component" value="Unassembled WGS sequence"/>
</dbReference>
<evidence type="ECO:0000313" key="1">
    <source>
        <dbReference type="EMBL" id="MPC94652.1"/>
    </source>
</evidence>
<keyword evidence="2" id="KW-1185">Reference proteome</keyword>
<dbReference type="AlphaFoldDB" id="A0A5B7JEN7"/>
<evidence type="ECO:0000313" key="2">
    <source>
        <dbReference type="Proteomes" id="UP000324222"/>
    </source>
</evidence>
<name>A0A5B7JEN7_PORTR</name>